<dbReference type="RefSeq" id="XP_056080732.1">
    <property type="nucleotide sequence ID" value="XM_056226458.1"/>
</dbReference>
<dbReference type="InterPro" id="IPR051571">
    <property type="entry name" value="N-CoR_corepressor"/>
</dbReference>
<feature type="compositionally biased region" description="Basic residues" evidence="1">
    <location>
        <begin position="733"/>
        <end position="746"/>
    </location>
</feature>
<dbReference type="GO" id="GO:0006357">
    <property type="term" value="P:regulation of transcription by RNA polymerase II"/>
    <property type="evidence" value="ECO:0007669"/>
    <property type="project" value="TreeGrafter"/>
</dbReference>
<dbReference type="SUPFAM" id="SSF46689">
    <property type="entry name" value="Homeodomain-like"/>
    <property type="match status" value="2"/>
</dbReference>
<feature type="domain" description="HTH myb-type" evidence="4">
    <location>
        <begin position="884"/>
        <end position="937"/>
    </location>
</feature>
<evidence type="ECO:0008006" key="7">
    <source>
        <dbReference type="Google" id="ProtNLM"/>
    </source>
</evidence>
<feature type="compositionally biased region" description="Basic and acidic residues" evidence="1">
    <location>
        <begin position="570"/>
        <end position="591"/>
    </location>
</feature>
<dbReference type="CDD" id="cd00167">
    <property type="entry name" value="SANT"/>
    <property type="match status" value="2"/>
</dbReference>
<evidence type="ECO:0000313" key="5">
    <source>
        <dbReference type="EMBL" id="CAI4037615.1"/>
    </source>
</evidence>
<feature type="region of interest" description="Disordered" evidence="1">
    <location>
        <begin position="1"/>
        <end position="145"/>
    </location>
</feature>
<feature type="compositionally biased region" description="Basic residues" evidence="1">
    <location>
        <begin position="11"/>
        <end position="27"/>
    </location>
</feature>
<dbReference type="Pfam" id="PF00249">
    <property type="entry name" value="Myb_DNA-binding"/>
    <property type="match status" value="2"/>
</dbReference>
<dbReference type="InterPro" id="IPR001005">
    <property type="entry name" value="SANT/Myb"/>
</dbReference>
<feature type="compositionally biased region" description="Basic and acidic residues" evidence="1">
    <location>
        <begin position="760"/>
        <end position="774"/>
    </location>
</feature>
<feature type="compositionally biased region" description="Low complexity" evidence="1">
    <location>
        <begin position="81"/>
        <end position="100"/>
    </location>
</feature>
<sequence>MGYPPPTRRLGDKKRYHYSNNPNRRHPSGVYSKSGFSKSISNGFVSSPTLDNSTNPSLVPATATSPLPTAIPGSAYGIEAPRPSRYDPSSVSRPSSSSYPLTRKIGSRYNPEAERPSSTTSSTPESTNLNTTTHVNTDIGKSRYSRKIMSRYNPQSTASSKVSHFSPATSKVQPFYAANGNSRARPRSMDDYKPDVTNNPESSNVSLVNSNSPHSYYSRSNKWRSSGTLSRPLFDNHVGNMMTTSNTNSVSQREPFWKTNSITFLKSPHSQSSPSLYANKFHDANKLEKPEPLVKTEAFSKDEAKTMPYQDVKYMPEETDYKPNVLAESHSVKNNEKNVLEKITTNESVPGVVKEHFITVKRKEHEELQASTVKSNKASKDEKQDGIWTTAKTTASTAQVIKEQQGELIKPIKRKESPEIRDYERIYDPKALKTDLTKLRVEENNKRYEEPLEEVEGCIFPLSKAETRLWEIKNQKRNKMIIKQKYLLKKAIRSFSEYPFYVQNKLIHQQATGLILTKIISKIKKQEHLKRIKLKHNYFDLQKKYEKECEVLTKLSENLRKEEIENKRREHELMEQKRREEGIETEKEKSLRHPSSSSSSRRRNRADFVDDAEMENVLLQIDPNYKHYQAAATIPSLILDPVHKFSFKFCDVNNLVTDKNLWASRILKDATDNFSDHEHSLFLEGYLIHPKKFGKISHYMGGLRTPEECVLHYYRTKKTVNYRQLLIDKNKKRKMSAAAKRRKRKERGNEEEIEVEEGKDESISTADKEEKSEEIIKEIAPPVLVQVLEAKDKLRDISENIVKNTAENGNEDIADGREDTMTTSNLKRVHDVIEDTSSLIKIGDSVPSMVQKGSIQSDYYPDETRELDFNLENALQRKKHKTVPDHKTSYWSVRESQLFPELLKEFGSQWSLISEKLGTKSTTMVRNYYQRNAARNGWKTLVDETDLKRDGTSSESVHQSQILMQPERPNINAYSNIPPQQMPALGFFIGQPTHGHDTSISSTDGSTRPFGPEFHRDSFSKVSAPLTTLPPPRLPSIQFPRSEVPEHTMTDLRNRTVDHIDTLADAASSITNNQNFSNERHSIEASRKSTTINNLLNNPNRDMKTSIQNASRCQAEVEDTPNLNNIVVQEIKQNITTPRSSSISALLNPVNGNGQSNPDGRPLPPLNHTVSRGIPFTLPAPRASSTSRAPPKFNFSNDPLAALAAVASAPDAMNGFLSKKENND</sequence>
<dbReference type="GeneID" id="80916828"/>
<name>A0AA35IVC2_SACMI</name>
<feature type="compositionally biased region" description="Low complexity" evidence="1">
    <location>
        <begin position="116"/>
        <end position="133"/>
    </location>
</feature>
<feature type="compositionally biased region" description="Acidic residues" evidence="1">
    <location>
        <begin position="749"/>
        <end position="759"/>
    </location>
</feature>
<dbReference type="FunFam" id="1.10.10.60:FF:000431">
    <property type="entry name" value="Set3C deacetylase complex subunit"/>
    <property type="match status" value="1"/>
</dbReference>
<dbReference type="SMART" id="SM00717">
    <property type="entry name" value="SANT"/>
    <property type="match status" value="2"/>
</dbReference>
<feature type="compositionally biased region" description="Low complexity" evidence="1">
    <location>
        <begin position="198"/>
        <end position="213"/>
    </location>
</feature>
<dbReference type="InterPro" id="IPR017884">
    <property type="entry name" value="SANT_dom"/>
</dbReference>
<organism evidence="5 6">
    <name type="scientific">Saccharomyces mikatae IFO 1815</name>
    <dbReference type="NCBI Taxonomy" id="226126"/>
    <lineage>
        <taxon>Eukaryota</taxon>
        <taxon>Fungi</taxon>
        <taxon>Dikarya</taxon>
        <taxon>Ascomycota</taxon>
        <taxon>Saccharomycotina</taxon>
        <taxon>Saccharomycetes</taxon>
        <taxon>Saccharomycetales</taxon>
        <taxon>Saccharomycetaceae</taxon>
        <taxon>Saccharomyces</taxon>
    </lineage>
</organism>
<dbReference type="AlphaFoldDB" id="A0AA35IVC2"/>
<dbReference type="InterPro" id="IPR009057">
    <property type="entry name" value="Homeodomain-like_sf"/>
</dbReference>
<accession>A0AA35IVC2</accession>
<dbReference type="GO" id="GO:0034967">
    <property type="term" value="C:Set3 complex"/>
    <property type="evidence" value="ECO:0007669"/>
    <property type="project" value="TreeGrafter"/>
</dbReference>
<reference evidence="5" key="1">
    <citation type="submission" date="2022-10" db="EMBL/GenBank/DDBJ databases">
        <authorList>
            <person name="Byrne P K."/>
        </authorList>
    </citation>
    <scope>NUCLEOTIDE SEQUENCE</scope>
    <source>
        <strain evidence="5">IFO1815</strain>
    </source>
</reference>
<dbReference type="Gene3D" id="1.10.10.60">
    <property type="entry name" value="Homeodomain-like"/>
    <property type="match status" value="2"/>
</dbReference>
<evidence type="ECO:0000259" key="2">
    <source>
        <dbReference type="PROSITE" id="PS50090"/>
    </source>
</evidence>
<feature type="domain" description="Myb-like" evidence="2">
    <location>
        <begin position="883"/>
        <end position="933"/>
    </location>
</feature>
<evidence type="ECO:0000259" key="3">
    <source>
        <dbReference type="PROSITE" id="PS51293"/>
    </source>
</evidence>
<dbReference type="EMBL" id="OX365759">
    <property type="protein sequence ID" value="CAI4037615.1"/>
    <property type="molecule type" value="Genomic_DNA"/>
</dbReference>
<dbReference type="PANTHER" id="PTHR13992">
    <property type="entry name" value="NUCLEAR RECEPTOR CO-REPRESSOR RELATED NCOR"/>
    <property type="match status" value="1"/>
</dbReference>
<proteinExistence type="predicted"/>
<dbReference type="PROSITE" id="PS51293">
    <property type="entry name" value="SANT"/>
    <property type="match status" value="1"/>
</dbReference>
<evidence type="ECO:0000256" key="1">
    <source>
        <dbReference type="SAM" id="MobiDB-lite"/>
    </source>
</evidence>
<dbReference type="InterPro" id="IPR017930">
    <property type="entry name" value="Myb_dom"/>
</dbReference>
<dbReference type="Proteomes" id="UP001161438">
    <property type="component" value="Chromosome 3"/>
</dbReference>
<evidence type="ECO:0000313" key="6">
    <source>
        <dbReference type="Proteomes" id="UP001161438"/>
    </source>
</evidence>
<feature type="region of interest" description="Disordered" evidence="1">
    <location>
        <begin position="570"/>
        <end position="606"/>
    </location>
</feature>
<feature type="region of interest" description="Disordered" evidence="1">
    <location>
        <begin position="176"/>
        <end position="222"/>
    </location>
</feature>
<protein>
    <recommendedName>
        <fullName evidence="7">Snt1p</fullName>
    </recommendedName>
</protein>
<dbReference type="PROSITE" id="PS50090">
    <property type="entry name" value="MYB_LIKE"/>
    <property type="match status" value="1"/>
</dbReference>
<dbReference type="PANTHER" id="PTHR13992:SF39">
    <property type="entry name" value="SMRTER, ISOFORM G"/>
    <property type="match status" value="1"/>
</dbReference>
<gene>
    <name evidence="5" type="primary">SMKI03G0900</name>
    <name evidence="5" type="ORF">SMKI_03G0900</name>
</gene>
<dbReference type="FunFam" id="1.10.10.60:FF:000494">
    <property type="entry name" value="Snt1p"/>
    <property type="match status" value="1"/>
</dbReference>
<evidence type="ECO:0000259" key="4">
    <source>
        <dbReference type="PROSITE" id="PS51294"/>
    </source>
</evidence>
<feature type="domain" description="SANT" evidence="3">
    <location>
        <begin position="669"/>
        <end position="721"/>
    </location>
</feature>
<feature type="region of interest" description="Disordered" evidence="1">
    <location>
        <begin position="733"/>
        <end position="774"/>
    </location>
</feature>
<keyword evidence="6" id="KW-1185">Reference proteome</keyword>
<dbReference type="PROSITE" id="PS51294">
    <property type="entry name" value="HTH_MYB"/>
    <property type="match status" value="1"/>
</dbReference>
<feature type="compositionally biased region" description="Polar residues" evidence="1">
    <location>
        <begin position="34"/>
        <end position="67"/>
    </location>
</feature>